<dbReference type="Pfam" id="PF00443">
    <property type="entry name" value="UCH"/>
    <property type="match status" value="1"/>
</dbReference>
<evidence type="ECO:0000256" key="3">
    <source>
        <dbReference type="ARBA" id="ARBA00009085"/>
    </source>
</evidence>
<comment type="similarity">
    <text evidence="3">Belongs to the peptidase C19 family.</text>
</comment>
<dbReference type="STRING" id="6185.A0A094ZKI6"/>
<evidence type="ECO:0000256" key="11">
    <source>
        <dbReference type="SAM" id="MobiDB-lite"/>
    </source>
</evidence>
<dbReference type="GO" id="GO:0004197">
    <property type="term" value="F:cysteine-type endopeptidase activity"/>
    <property type="evidence" value="ECO:0007669"/>
    <property type="project" value="InterPro"/>
</dbReference>
<dbReference type="PANTHER" id="PTHR24006:SF722">
    <property type="entry name" value="UBIQUITIN CARBOXYL-TERMINAL HYDROLASE 48"/>
    <property type="match status" value="1"/>
</dbReference>
<dbReference type="PROSITE" id="PS00972">
    <property type="entry name" value="USP_1"/>
    <property type="match status" value="1"/>
</dbReference>
<gene>
    <name evidence="12" type="ORF">MS3_01593</name>
</gene>
<feature type="compositionally biased region" description="Polar residues" evidence="11">
    <location>
        <begin position="428"/>
        <end position="437"/>
    </location>
</feature>
<dbReference type="GO" id="GO:0004843">
    <property type="term" value="F:cysteine-type deubiquitinase activity"/>
    <property type="evidence" value="ECO:0007669"/>
    <property type="project" value="UniProtKB-EC"/>
</dbReference>
<dbReference type="CDD" id="cd01795">
    <property type="entry name" value="Ubl_USP48"/>
    <property type="match status" value="1"/>
</dbReference>
<evidence type="ECO:0000256" key="8">
    <source>
        <dbReference type="ARBA" id="ARBA00022807"/>
    </source>
</evidence>
<dbReference type="GO" id="GO:0005829">
    <property type="term" value="C:cytosol"/>
    <property type="evidence" value="ECO:0007669"/>
    <property type="project" value="TreeGrafter"/>
</dbReference>
<evidence type="ECO:0000256" key="5">
    <source>
        <dbReference type="ARBA" id="ARBA00022670"/>
    </source>
</evidence>
<keyword evidence="8" id="KW-0788">Thiol protease</keyword>
<accession>A0A094ZKI6</accession>
<organism evidence="12">
    <name type="scientific">Schistosoma haematobium</name>
    <name type="common">Blood fluke</name>
    <dbReference type="NCBI Taxonomy" id="6185"/>
    <lineage>
        <taxon>Eukaryota</taxon>
        <taxon>Metazoa</taxon>
        <taxon>Spiralia</taxon>
        <taxon>Lophotrochozoa</taxon>
        <taxon>Platyhelminthes</taxon>
        <taxon>Trematoda</taxon>
        <taxon>Digenea</taxon>
        <taxon>Strigeidida</taxon>
        <taxon>Schistosomatoidea</taxon>
        <taxon>Schistosomatidae</taxon>
        <taxon>Schistosoma</taxon>
    </lineage>
</organism>
<dbReference type="InterPro" id="IPR044743">
    <property type="entry name" value="Ubl_USP48"/>
</dbReference>
<keyword evidence="7 12" id="KW-0378">Hydrolase</keyword>
<dbReference type="PANTHER" id="PTHR24006">
    <property type="entry name" value="UBIQUITIN CARBOXYL-TERMINAL HYDROLASE"/>
    <property type="match status" value="1"/>
</dbReference>
<feature type="region of interest" description="Disordered" evidence="11">
    <location>
        <begin position="428"/>
        <end position="479"/>
    </location>
</feature>
<dbReference type="InterPro" id="IPR038765">
    <property type="entry name" value="Papain-like_cys_pep_sf"/>
</dbReference>
<sequence>MLPVSFYHTNRPGYPDLCSLHGSIEIVTRNLSDNKDLIMMRDVARNLTTCKYLSSCLNGLLKINVLNEETCDKTEPESPVEKLLTHSRNGLKNYGSTCYLNAFLQLYFRFKELRKAIYDIPSQADETGIIHQLQLIFSQLQLNNSGIVDPGGLIEALRLCDTEQQDAPEFHCLFMNLLEARFQQVGVSVIDDLIRGEYIYENSCLKCGFTSRLPSKFLELSLKVSSKSLPDCIRDYLKEEQLVGDNQYACSQCGCKRDGIRRAYITRAPPLLCIQLLRFTYDSNTGQRKKYKASIRLPDLLELTKVVENPKSNKHLNCEHSVECLSVDSDPCHRAYRLCGVLLHIGNQPTSGHYIAVLRDSYKRINLSGDKNTESSTEDDPPLKSNECWSVCNDIDVFNVPSNQFKLAKINGSAKSLQSYLATTETSDSSINLTKSDQSSEKCSSRRAAKKPRHDTSSNDLSFTDLNESRDSTTSKCMSQDDLWHSSTNAYMVFYESVDNCNMDEDITVPSDLRKTIEEVNLTEQQKLLSEQQNKVNRKNQLLEILSNLKLPDPINSSPNNSTSISINPLDNVSLVSTSWLCDCLNNPLLLGDACLTDAQIKSLSKLRDYIFPSSLSNQSSYTLRTCSHGHAPTDLVAGSYRAVSSEGLKKLIEILFPKPFDAIQSEDDRFNRFQPCRKCITLNIALLKVENAIKELSKELDYFIKTNHLSSSYYKRLQSEKTDSIPLNPEPGYYLIGKRSLRQWKTLARHFTRAFYSDYDDDSKSPTTGHHTQTTFNHDILCPHGQICTENTRYLPAVLWHKLVDLFPGVKIPTFPIYIPYDNNNNASINSISIFNKSESSCSECNAVQNDLTKRALCERQMLPGLFLSNVQRMRLLHSTGQTVNTAVNIKEDTLSECKFNFEGVNNSKSENLNGHSTDADKKLNNLNTNVLYLIPMNFIIQWRKFIRNPTADNLPSSLLSGFNSDGVLCEHGQMLKTWHALINESILCPLTFYEWDVLSHAYPHRFKENEIPLDHDGPETKITFYPPMYLLPQNDSELKWRLEPSSYGSLCPNCQPEIISDQIFNNARIRIRLVSGFDEALSSCVQSKLTSVQESLNCVPQDFQTDTEICAQPTTDIIIPNNSDQVGATQTRVLTVDPKLVFAPYVRLSSTILECFMEMDNVREIKDYFNKRCNNLELSNSVSKDITPRLSSDNETSVIDQLPPSSNHQHQHVLYDNTNSQLSNQHLESSSTNYIRRSSRQRFNPKDLLIKVNSSDTLLNVKVQIMQNLGVIPSDQHIMSNGLELTDHTKTLQELSICPKTILYLWSDDPTWNPNRTSFDNGTFKLTTQKLKSNSPCKSNSDKIYMLLSNLRIDLIIYSPCVFYSLSVIQKLSNL</sequence>
<keyword evidence="9" id="KW-0539">Nucleus</keyword>
<dbReference type="PROSITE" id="PS50235">
    <property type="entry name" value="USP_3"/>
    <property type="match status" value="1"/>
</dbReference>
<keyword evidence="5" id="KW-0645">Protease</keyword>
<dbReference type="SUPFAM" id="SSF54236">
    <property type="entry name" value="Ubiquitin-like"/>
    <property type="match status" value="1"/>
</dbReference>
<dbReference type="PROSITE" id="PS50053">
    <property type="entry name" value="UBIQUITIN_2"/>
    <property type="match status" value="1"/>
</dbReference>
<evidence type="ECO:0000256" key="10">
    <source>
        <dbReference type="SAM" id="Coils"/>
    </source>
</evidence>
<dbReference type="InterPro" id="IPR029071">
    <property type="entry name" value="Ubiquitin-like_domsf"/>
</dbReference>
<comment type="subcellular location">
    <subcellularLocation>
        <location evidence="2">Nucleus</location>
    </subcellularLocation>
</comment>
<dbReference type="EC" id="3.4.19.12" evidence="4"/>
<evidence type="ECO:0000256" key="6">
    <source>
        <dbReference type="ARBA" id="ARBA00022786"/>
    </source>
</evidence>
<dbReference type="GO" id="GO:0016579">
    <property type="term" value="P:protein deubiquitination"/>
    <property type="evidence" value="ECO:0007669"/>
    <property type="project" value="InterPro"/>
</dbReference>
<proteinExistence type="inferred from homology"/>
<dbReference type="InterPro" id="IPR018200">
    <property type="entry name" value="USP_CS"/>
</dbReference>
<reference evidence="12" key="1">
    <citation type="journal article" date="2012" name="Nat. Genet.">
        <title>Whole-genome sequence of Schistosoma haematobium.</title>
        <authorList>
            <person name="Young N.D."/>
            <person name="Jex A.R."/>
            <person name="Li B."/>
            <person name="Liu S."/>
            <person name="Yang L."/>
            <person name="Xiong Z."/>
            <person name="Li Y."/>
            <person name="Cantacessi C."/>
            <person name="Hall R.S."/>
            <person name="Xu X."/>
            <person name="Chen F."/>
            <person name="Wu X."/>
            <person name="Zerlotini A."/>
            <person name="Oliveira G."/>
            <person name="Hofmann A."/>
            <person name="Zhang G."/>
            <person name="Fang X."/>
            <person name="Kang Y."/>
            <person name="Campbell B.E."/>
            <person name="Loukas A."/>
            <person name="Ranganathan S."/>
            <person name="Rollinson D."/>
            <person name="Rinaldi G."/>
            <person name="Brindley P.J."/>
            <person name="Yang H."/>
            <person name="Wang J."/>
            <person name="Wang J."/>
            <person name="Gasser R.B."/>
        </authorList>
    </citation>
    <scope>NUCLEOTIDE SEQUENCE [LARGE SCALE GENOMIC DNA]</scope>
</reference>
<dbReference type="PROSITE" id="PS00973">
    <property type="entry name" value="USP_2"/>
    <property type="match status" value="1"/>
</dbReference>
<name>A0A094ZKI6_SCHHA</name>
<evidence type="ECO:0000256" key="4">
    <source>
        <dbReference type="ARBA" id="ARBA00012759"/>
    </source>
</evidence>
<dbReference type="CDD" id="cd02668">
    <property type="entry name" value="Peptidase_C19L"/>
    <property type="match status" value="1"/>
</dbReference>
<dbReference type="GO" id="GO:0006508">
    <property type="term" value="P:proteolysis"/>
    <property type="evidence" value="ECO:0007669"/>
    <property type="project" value="UniProtKB-KW"/>
</dbReference>
<keyword evidence="6" id="KW-0833">Ubl conjugation pathway</keyword>
<dbReference type="Gene3D" id="3.90.70.10">
    <property type="entry name" value="Cysteine proteinases"/>
    <property type="match status" value="1"/>
</dbReference>
<dbReference type="InterPro" id="IPR033841">
    <property type="entry name" value="Pep_USP48"/>
</dbReference>
<dbReference type="InterPro" id="IPR001394">
    <property type="entry name" value="Peptidase_C19_UCH"/>
</dbReference>
<dbReference type="InterPro" id="IPR028889">
    <property type="entry name" value="USP"/>
</dbReference>
<dbReference type="InterPro" id="IPR050164">
    <property type="entry name" value="Peptidase_C19"/>
</dbReference>
<dbReference type="Gene3D" id="3.10.20.90">
    <property type="entry name" value="Phosphatidylinositol 3-kinase Catalytic Subunit, Chain A, domain 1"/>
    <property type="match status" value="1"/>
</dbReference>
<dbReference type="SUPFAM" id="SSF54001">
    <property type="entry name" value="Cysteine proteinases"/>
    <property type="match status" value="1"/>
</dbReference>
<evidence type="ECO:0000256" key="1">
    <source>
        <dbReference type="ARBA" id="ARBA00000707"/>
    </source>
</evidence>
<dbReference type="InterPro" id="IPR000626">
    <property type="entry name" value="Ubiquitin-like_dom"/>
</dbReference>
<comment type="catalytic activity">
    <reaction evidence="1">
        <text>Thiol-dependent hydrolysis of ester, thioester, amide, peptide and isopeptide bonds formed by the C-terminal Gly of ubiquitin (a 76-residue protein attached to proteins as an intracellular targeting signal).</text>
        <dbReference type="EC" id="3.4.19.12"/>
    </reaction>
</comment>
<dbReference type="GO" id="GO:0005634">
    <property type="term" value="C:nucleus"/>
    <property type="evidence" value="ECO:0007669"/>
    <property type="project" value="UniProtKB-SubCell"/>
</dbReference>
<keyword evidence="10" id="KW-0175">Coiled coil</keyword>
<evidence type="ECO:0000313" key="12">
    <source>
        <dbReference type="EMBL" id="KGB33409.1"/>
    </source>
</evidence>
<protein>
    <recommendedName>
        <fullName evidence="4">ubiquitinyl hydrolase 1</fullName>
        <ecNumber evidence="4">3.4.19.12</ecNumber>
    </recommendedName>
</protein>
<dbReference type="EMBL" id="KL250547">
    <property type="protein sequence ID" value="KGB33409.1"/>
    <property type="molecule type" value="Genomic_DNA"/>
</dbReference>
<evidence type="ECO:0000256" key="7">
    <source>
        <dbReference type="ARBA" id="ARBA00022801"/>
    </source>
</evidence>
<feature type="coiled-coil region" evidence="10">
    <location>
        <begin position="522"/>
        <end position="549"/>
    </location>
</feature>
<evidence type="ECO:0000256" key="9">
    <source>
        <dbReference type="ARBA" id="ARBA00023242"/>
    </source>
</evidence>
<evidence type="ECO:0000256" key="2">
    <source>
        <dbReference type="ARBA" id="ARBA00004123"/>
    </source>
</evidence>